<evidence type="ECO:0000313" key="3">
    <source>
        <dbReference type="EMBL" id="CAF2097143.1"/>
    </source>
</evidence>
<evidence type="ECO:0000259" key="2">
    <source>
        <dbReference type="Pfam" id="PF10354"/>
    </source>
</evidence>
<name>A0A816TAZ3_BRANA</name>
<dbReference type="Proteomes" id="UP001295469">
    <property type="component" value="Chromosome A05"/>
</dbReference>
<dbReference type="GO" id="GO:0070475">
    <property type="term" value="P:rRNA base methylation"/>
    <property type="evidence" value="ECO:0007669"/>
    <property type="project" value="InterPro"/>
</dbReference>
<organism evidence="3">
    <name type="scientific">Brassica napus</name>
    <name type="common">Rape</name>
    <dbReference type="NCBI Taxonomy" id="3708"/>
    <lineage>
        <taxon>Eukaryota</taxon>
        <taxon>Viridiplantae</taxon>
        <taxon>Streptophyta</taxon>
        <taxon>Embryophyta</taxon>
        <taxon>Tracheophyta</taxon>
        <taxon>Spermatophyta</taxon>
        <taxon>Magnoliopsida</taxon>
        <taxon>eudicotyledons</taxon>
        <taxon>Gunneridae</taxon>
        <taxon>Pentapetalae</taxon>
        <taxon>rosids</taxon>
        <taxon>malvids</taxon>
        <taxon>Brassicales</taxon>
        <taxon>Brassicaceae</taxon>
        <taxon>Brassiceae</taxon>
        <taxon>Brassica</taxon>
    </lineage>
</organism>
<dbReference type="PANTHER" id="PTHR11538">
    <property type="entry name" value="PHENYLALANYL-TRNA SYNTHETASE"/>
    <property type="match status" value="1"/>
</dbReference>
<dbReference type="PANTHER" id="PTHR11538:SF85">
    <property type="entry name" value="25S RRNA (URIDINE-N(3))-METHYLTRANSFERASE BMT5-LIKE DOMAIN-CONTAINING PROTEIN"/>
    <property type="match status" value="1"/>
</dbReference>
<reference evidence="3" key="1">
    <citation type="submission" date="2021-01" db="EMBL/GenBank/DDBJ databases">
        <authorList>
            <consortium name="Genoscope - CEA"/>
            <person name="William W."/>
        </authorList>
    </citation>
    <scope>NUCLEOTIDE SEQUENCE</scope>
</reference>
<feature type="region of interest" description="Disordered" evidence="1">
    <location>
        <begin position="60"/>
        <end position="81"/>
    </location>
</feature>
<dbReference type="InterPro" id="IPR019446">
    <property type="entry name" value="BMT5-like"/>
</dbReference>
<proteinExistence type="predicted"/>
<feature type="domain" description="25S rRNA (uridine-N(3))-methyltransferase BMT5-like" evidence="2">
    <location>
        <begin position="71"/>
        <end position="159"/>
    </location>
</feature>
<dbReference type="GO" id="GO:0070042">
    <property type="term" value="F:rRNA (uridine-N3-)-methyltransferase activity"/>
    <property type="evidence" value="ECO:0007669"/>
    <property type="project" value="InterPro"/>
</dbReference>
<evidence type="ECO:0000256" key="1">
    <source>
        <dbReference type="SAM" id="MobiDB-lite"/>
    </source>
</evidence>
<dbReference type="EMBL" id="HG994359">
    <property type="protein sequence ID" value="CAF2097143.1"/>
    <property type="molecule type" value="Genomic_DNA"/>
</dbReference>
<sequence>MVNLQRQRKKIEEKHELEEEIGGSENKRINARRHRHYFSMEEKVRDRLVRLSLQSFSASSENSSAPSIRRRTRQRRPENSSVSSDLITVEFKINLGTLRFGIEGERERFDRVVFNFPHAGFHGKESGSYLIWKHRGLVFGFFQGASHMLRANGIWRSSLANALLFHVSTELHTDNMKWKQVKGGESKREQFVECTNRVCRVSSEIHIGELGRLSPRERTRFPYRYTKESPERHRLRFVKTLQFKLIKNHPQKVFMEFYKVKGRKMLIRNRYSQPSTVENYEKEA</sequence>
<protein>
    <submittedName>
        <fullName evidence="3">(rape) hypothetical protein</fullName>
    </submittedName>
</protein>
<gene>
    <name evidence="3" type="ORF">DARMORV10_A05P17310.1</name>
</gene>
<accession>A0A816TAZ3</accession>
<dbReference type="Pfam" id="PF10354">
    <property type="entry name" value="BMT5-like"/>
    <property type="match status" value="1"/>
</dbReference>
<dbReference type="AlphaFoldDB" id="A0A816TAZ3"/>